<organism evidence="8 9">
    <name type="scientific">Oikopleura dioica</name>
    <name type="common">Tunicate</name>
    <dbReference type="NCBI Taxonomy" id="34765"/>
    <lineage>
        <taxon>Eukaryota</taxon>
        <taxon>Metazoa</taxon>
        <taxon>Chordata</taxon>
        <taxon>Tunicata</taxon>
        <taxon>Appendicularia</taxon>
        <taxon>Copelata</taxon>
        <taxon>Oikopleuridae</taxon>
        <taxon>Oikopleura</taxon>
    </lineage>
</organism>
<dbReference type="CDD" id="cd00051">
    <property type="entry name" value="EFh"/>
    <property type="match status" value="2"/>
</dbReference>
<gene>
    <name evidence="8" type="ORF">OKIOD_LOCUS11263</name>
</gene>
<dbReference type="SUPFAM" id="SSF47473">
    <property type="entry name" value="EF-hand"/>
    <property type="match status" value="1"/>
</dbReference>
<protein>
    <submittedName>
        <fullName evidence="8">Oidioi.mRNA.OKI2018_I69.chr1.g2498.t1.cds</fullName>
    </submittedName>
</protein>
<keyword evidence="2" id="KW-0519">Myristate</keyword>
<dbReference type="Pfam" id="PF13499">
    <property type="entry name" value="EF-hand_7"/>
    <property type="match status" value="1"/>
</dbReference>
<keyword evidence="5" id="KW-0106">Calcium</keyword>
<evidence type="ECO:0000256" key="5">
    <source>
        <dbReference type="ARBA" id="ARBA00022837"/>
    </source>
</evidence>
<dbReference type="Pfam" id="PF00036">
    <property type="entry name" value="EF-hand_1"/>
    <property type="match status" value="1"/>
</dbReference>
<evidence type="ECO:0000313" key="8">
    <source>
        <dbReference type="EMBL" id="CAG5105837.1"/>
    </source>
</evidence>
<dbReference type="InterPro" id="IPR028846">
    <property type="entry name" value="Recoverin"/>
</dbReference>
<name>A0ABN7SR98_OIKDI</name>
<evidence type="ECO:0000259" key="7">
    <source>
        <dbReference type="PROSITE" id="PS50222"/>
    </source>
</evidence>
<reference evidence="8 9" key="1">
    <citation type="submission" date="2021-04" db="EMBL/GenBank/DDBJ databases">
        <authorList>
            <person name="Bliznina A."/>
        </authorList>
    </citation>
    <scope>NUCLEOTIDE SEQUENCE [LARGE SCALE GENOMIC DNA]</scope>
</reference>
<dbReference type="PROSITE" id="PS50222">
    <property type="entry name" value="EF_HAND_2"/>
    <property type="match status" value="3"/>
</dbReference>
<dbReference type="PANTHER" id="PTHR23055">
    <property type="entry name" value="CALCIUM BINDING PROTEINS"/>
    <property type="match status" value="1"/>
</dbReference>
<dbReference type="InterPro" id="IPR011992">
    <property type="entry name" value="EF-hand-dom_pair"/>
</dbReference>
<dbReference type="InterPro" id="IPR018247">
    <property type="entry name" value="EF_Hand_1_Ca_BS"/>
</dbReference>
<evidence type="ECO:0000256" key="2">
    <source>
        <dbReference type="ARBA" id="ARBA00022707"/>
    </source>
</evidence>
<evidence type="ECO:0000256" key="6">
    <source>
        <dbReference type="ARBA" id="ARBA00023288"/>
    </source>
</evidence>
<dbReference type="InterPro" id="IPR002048">
    <property type="entry name" value="EF_hand_dom"/>
</dbReference>
<accession>A0ABN7SR98</accession>
<feature type="domain" description="EF-hand" evidence="7">
    <location>
        <begin position="100"/>
        <end position="135"/>
    </location>
</feature>
<dbReference type="Proteomes" id="UP001158576">
    <property type="component" value="Chromosome 1"/>
</dbReference>
<dbReference type="PANTHER" id="PTHR23055:SF178">
    <property type="entry name" value="NEUROCALCIN HOMOLOG"/>
    <property type="match status" value="1"/>
</dbReference>
<feature type="domain" description="EF-hand" evidence="7">
    <location>
        <begin position="72"/>
        <end position="99"/>
    </location>
</feature>
<keyword evidence="9" id="KW-1185">Reference proteome</keyword>
<dbReference type="Gene3D" id="1.10.238.10">
    <property type="entry name" value="EF-hand"/>
    <property type="match status" value="1"/>
</dbReference>
<keyword evidence="3" id="KW-0479">Metal-binding</keyword>
<feature type="domain" description="EF-hand" evidence="7">
    <location>
        <begin position="144"/>
        <end position="179"/>
    </location>
</feature>
<evidence type="ECO:0000313" key="9">
    <source>
        <dbReference type="Proteomes" id="UP001158576"/>
    </source>
</evidence>
<dbReference type="SMART" id="SM00054">
    <property type="entry name" value="EFh"/>
    <property type="match status" value="3"/>
</dbReference>
<sequence length="192" mass="21268">MGAKKSKLSKKKIEDLSNKTKFTAAEIKSWYSGFLKDCPSGQLRFDLFKAEFTAIYRQFFPSGDSGTFSNLVFNLFDANGDGTIEFEEFLTALSVTSRGNPEDKLEWAFKLYDLDGDGTISKPEMLKIVKAISTMTGQSDDTFKPAERVEKIFATMDEDGNGELTKAEFLEGARRDRSIMQALTMDAGGGVA</sequence>
<evidence type="ECO:0000256" key="3">
    <source>
        <dbReference type="ARBA" id="ARBA00022723"/>
    </source>
</evidence>
<dbReference type="PROSITE" id="PS00018">
    <property type="entry name" value="EF_HAND_1"/>
    <property type="match status" value="3"/>
</dbReference>
<evidence type="ECO:0000256" key="4">
    <source>
        <dbReference type="ARBA" id="ARBA00022737"/>
    </source>
</evidence>
<keyword evidence="4" id="KW-0677">Repeat</keyword>
<dbReference type="PRINTS" id="PR00450">
    <property type="entry name" value="RECOVERIN"/>
</dbReference>
<keyword evidence="6" id="KW-0449">Lipoprotein</keyword>
<dbReference type="EMBL" id="OU015566">
    <property type="protein sequence ID" value="CAG5105837.1"/>
    <property type="molecule type" value="Genomic_DNA"/>
</dbReference>
<evidence type="ECO:0000256" key="1">
    <source>
        <dbReference type="ARBA" id="ARBA00006049"/>
    </source>
</evidence>
<proteinExistence type="inferred from homology"/>
<comment type="similarity">
    <text evidence="1">Belongs to the recoverin family.</text>
</comment>